<protein>
    <submittedName>
        <fullName evidence="1">Uncharacterized protein</fullName>
    </submittedName>
</protein>
<comment type="caution">
    <text evidence="1">The sequence shown here is derived from an EMBL/GenBank/DDBJ whole genome shotgun (WGS) entry which is preliminary data.</text>
</comment>
<keyword evidence="2" id="KW-1185">Reference proteome</keyword>
<sequence>MESWPSLLMSALGRAGRRPTKLETAIRKSENVELWRTRAFSMDGGLLSVVDVLFSFLHDILVMSLSTAQGIQLSVDFSIVKGVVGEEEPAIFLEMRTHAFFEAGVDAVLTSNSASSSTGPPMFFSTEGSGSLRQKKLKLNLLTEGVDFLALKPLPMLDLGLLGGCLEREPVL</sequence>
<reference evidence="1" key="1">
    <citation type="journal article" date="2020" name="Stud. Mycol.">
        <title>101 Dothideomycetes genomes: a test case for predicting lifestyles and emergence of pathogens.</title>
        <authorList>
            <person name="Haridas S."/>
            <person name="Albert R."/>
            <person name="Binder M."/>
            <person name="Bloem J."/>
            <person name="Labutti K."/>
            <person name="Salamov A."/>
            <person name="Andreopoulos B."/>
            <person name="Baker S."/>
            <person name="Barry K."/>
            <person name="Bills G."/>
            <person name="Bluhm B."/>
            <person name="Cannon C."/>
            <person name="Castanera R."/>
            <person name="Culley D."/>
            <person name="Daum C."/>
            <person name="Ezra D."/>
            <person name="Gonzalez J."/>
            <person name="Henrissat B."/>
            <person name="Kuo A."/>
            <person name="Liang C."/>
            <person name="Lipzen A."/>
            <person name="Lutzoni F."/>
            <person name="Magnuson J."/>
            <person name="Mondo S."/>
            <person name="Nolan M."/>
            <person name="Ohm R."/>
            <person name="Pangilinan J."/>
            <person name="Park H.-J."/>
            <person name="Ramirez L."/>
            <person name="Alfaro M."/>
            <person name="Sun H."/>
            <person name="Tritt A."/>
            <person name="Yoshinaga Y."/>
            <person name="Zwiers L.-H."/>
            <person name="Turgeon B."/>
            <person name="Goodwin S."/>
            <person name="Spatafora J."/>
            <person name="Crous P."/>
            <person name="Grigoriev I."/>
        </authorList>
    </citation>
    <scope>NUCLEOTIDE SEQUENCE</scope>
    <source>
        <strain evidence="1">ATCC 74209</strain>
    </source>
</reference>
<dbReference type="AlphaFoldDB" id="A0A9P4MUB5"/>
<dbReference type="EMBL" id="ML993902">
    <property type="protein sequence ID" value="KAF2203481.1"/>
    <property type="molecule type" value="Genomic_DNA"/>
</dbReference>
<organism evidence="1 2">
    <name type="scientific">Delitschia confertaspora ATCC 74209</name>
    <dbReference type="NCBI Taxonomy" id="1513339"/>
    <lineage>
        <taxon>Eukaryota</taxon>
        <taxon>Fungi</taxon>
        <taxon>Dikarya</taxon>
        <taxon>Ascomycota</taxon>
        <taxon>Pezizomycotina</taxon>
        <taxon>Dothideomycetes</taxon>
        <taxon>Pleosporomycetidae</taxon>
        <taxon>Pleosporales</taxon>
        <taxon>Delitschiaceae</taxon>
        <taxon>Delitschia</taxon>
    </lineage>
</organism>
<evidence type="ECO:0000313" key="2">
    <source>
        <dbReference type="Proteomes" id="UP000799536"/>
    </source>
</evidence>
<evidence type="ECO:0000313" key="1">
    <source>
        <dbReference type="EMBL" id="KAF2203481.1"/>
    </source>
</evidence>
<proteinExistence type="predicted"/>
<gene>
    <name evidence="1" type="ORF">GQ43DRAFT_263419</name>
</gene>
<accession>A0A9P4MUB5</accession>
<name>A0A9P4MUB5_9PLEO</name>
<dbReference type="Proteomes" id="UP000799536">
    <property type="component" value="Unassembled WGS sequence"/>
</dbReference>